<reference evidence="2 3" key="1">
    <citation type="submission" date="2018-11" db="EMBL/GenBank/DDBJ databases">
        <title>Genome sequence of Apiotrichum porosum DSM 27194.</title>
        <authorList>
            <person name="Aliyu H."/>
            <person name="Gorte O."/>
            <person name="Ochsenreither K."/>
        </authorList>
    </citation>
    <scope>NUCLEOTIDE SEQUENCE [LARGE SCALE GENOMIC DNA]</scope>
    <source>
        <strain evidence="2 3">DSM 27194</strain>
    </source>
</reference>
<accession>A0A427XQ20</accession>
<evidence type="ECO:0008006" key="4">
    <source>
        <dbReference type="Google" id="ProtNLM"/>
    </source>
</evidence>
<dbReference type="AlphaFoldDB" id="A0A427XQ20"/>
<feature type="region of interest" description="Disordered" evidence="1">
    <location>
        <begin position="566"/>
        <end position="593"/>
    </location>
</feature>
<protein>
    <recommendedName>
        <fullName evidence="4">DUF1308 domain-containing protein</fullName>
    </recommendedName>
</protein>
<keyword evidence="3" id="KW-1185">Reference proteome</keyword>
<gene>
    <name evidence="2" type="ORF">EHS24_008368</name>
</gene>
<comment type="caution">
    <text evidence="2">The sequence shown here is derived from an EMBL/GenBank/DDBJ whole genome shotgun (WGS) entry which is preliminary data.</text>
</comment>
<dbReference type="STRING" id="105984.A0A427XQ20"/>
<dbReference type="PANTHER" id="PTHR13379">
    <property type="entry name" value="UNCHARACTERIZED DUF1308"/>
    <property type="match status" value="1"/>
</dbReference>
<dbReference type="GeneID" id="39592911"/>
<feature type="compositionally biased region" description="Low complexity" evidence="1">
    <location>
        <begin position="500"/>
        <end position="512"/>
    </location>
</feature>
<feature type="region of interest" description="Disordered" evidence="1">
    <location>
        <begin position="484"/>
        <end position="520"/>
    </location>
</feature>
<dbReference type="EMBL" id="RSCE01000007">
    <property type="protein sequence ID" value="RSH80939.1"/>
    <property type="molecule type" value="Genomic_DNA"/>
</dbReference>
<name>A0A427XQ20_9TREE</name>
<dbReference type="PANTHER" id="PTHR13379:SF0">
    <property type="entry name" value="UPF0415 PROTEIN C7ORF25"/>
    <property type="match status" value="1"/>
</dbReference>
<sequence length="593" mass="64452">MAAIENQAAALDKMAASDVPLAEDPLPPVLGLVTIWKQVVLARAPVTFVRSAFKGAGGKKARETFVDVIARGGAEWIRLYNRKASALLAEFRLEDSYLTEDEDEDAGPPPPISNTVTRLVDDLLAAVAEAERPPGAARPTITLRITRIEEHPAGGHPDPRIPATFAAVRARGVKLVFGDLSEFSLSSLPTTVPPPPVVRPTRRLNLDPTALMGLCSDLVHYPLPKDEDEAAARYFRPEHALESHVQGKDSRCFIPNDRLEWRAQSKNSVELVHGLIDEMGAPVIEQIRDALDALVTVDQAIEFWATRNAIKYVQETISSETMIGEGGEQRRMRCLTGLQDGDFWEGSRYEGKAGVLTGIKLHVFGEPETYPADYDSSEGRPPLCREGMTSFHTSTAAIATQLVAEYHARVSGRIAAPSTSMVVQKRLPAPRVVHISVPLPVVSLESLAHGSAEGMTTLLLGHVVFRDLFNQPRWRINGWAQSNYETEDDDKQRRESEKVNANGNGEANGNGNDHTSQVLDPAAATGPVNAVAWILPYRLLGEGKRIKFAKGDYSFPNFINRGPAAMRAAREAASGTQSPASPASSRPVSPVPT</sequence>
<evidence type="ECO:0000256" key="1">
    <source>
        <dbReference type="SAM" id="MobiDB-lite"/>
    </source>
</evidence>
<organism evidence="2 3">
    <name type="scientific">Apiotrichum porosum</name>
    <dbReference type="NCBI Taxonomy" id="105984"/>
    <lineage>
        <taxon>Eukaryota</taxon>
        <taxon>Fungi</taxon>
        <taxon>Dikarya</taxon>
        <taxon>Basidiomycota</taxon>
        <taxon>Agaricomycotina</taxon>
        <taxon>Tremellomycetes</taxon>
        <taxon>Trichosporonales</taxon>
        <taxon>Trichosporonaceae</taxon>
        <taxon>Apiotrichum</taxon>
    </lineage>
</organism>
<dbReference type="RefSeq" id="XP_028475658.1">
    <property type="nucleotide sequence ID" value="XM_028623684.1"/>
</dbReference>
<proteinExistence type="predicted"/>
<dbReference type="Proteomes" id="UP000279236">
    <property type="component" value="Unassembled WGS sequence"/>
</dbReference>
<evidence type="ECO:0000313" key="2">
    <source>
        <dbReference type="EMBL" id="RSH80939.1"/>
    </source>
</evidence>
<evidence type="ECO:0000313" key="3">
    <source>
        <dbReference type="Proteomes" id="UP000279236"/>
    </source>
</evidence>
<dbReference type="OrthoDB" id="14527at2759"/>